<evidence type="ECO:0000313" key="3">
    <source>
        <dbReference type="Proteomes" id="UP000231581"/>
    </source>
</evidence>
<dbReference type="Proteomes" id="UP000231581">
    <property type="component" value="Unassembled WGS sequence"/>
</dbReference>
<organism evidence="2 3">
    <name type="scientific">Candidatus Uhrbacteria bacterium CG22_combo_CG10-13_8_21_14_all_47_17</name>
    <dbReference type="NCBI Taxonomy" id="1975041"/>
    <lineage>
        <taxon>Bacteria</taxon>
        <taxon>Candidatus Uhriibacteriota</taxon>
    </lineage>
</organism>
<sequence length="121" mass="13431">MFENQSVLFITTGSHDGMLYLAGDGSIKKISSFRVKKPKYSDKEGFLKTSLRSSGGKGTEGRNTRSGSVRELDRREENRAFLQELKTSIANAAKQYVITDVYLFIPPALKEEALSVLPAKL</sequence>
<protein>
    <recommendedName>
        <fullName evidence="4">eRF1 domain-containing protein</fullName>
    </recommendedName>
</protein>
<feature type="compositionally biased region" description="Basic and acidic residues" evidence="1">
    <location>
        <begin position="59"/>
        <end position="73"/>
    </location>
</feature>
<comment type="caution">
    <text evidence="2">The sequence shown here is derived from an EMBL/GenBank/DDBJ whole genome shotgun (WGS) entry which is preliminary data.</text>
</comment>
<accession>A0A2H0BRR5</accession>
<gene>
    <name evidence="2" type="ORF">COX00_03800</name>
</gene>
<evidence type="ECO:0000313" key="2">
    <source>
        <dbReference type="EMBL" id="PIP60314.1"/>
    </source>
</evidence>
<proteinExistence type="predicted"/>
<evidence type="ECO:0008006" key="4">
    <source>
        <dbReference type="Google" id="ProtNLM"/>
    </source>
</evidence>
<dbReference type="EMBL" id="PCSZ01000070">
    <property type="protein sequence ID" value="PIP60314.1"/>
    <property type="molecule type" value="Genomic_DNA"/>
</dbReference>
<dbReference type="AlphaFoldDB" id="A0A2H0BRR5"/>
<feature type="non-terminal residue" evidence="2">
    <location>
        <position position="121"/>
    </location>
</feature>
<name>A0A2H0BRR5_9BACT</name>
<reference evidence="2 3" key="1">
    <citation type="submission" date="2017-09" db="EMBL/GenBank/DDBJ databases">
        <title>Depth-based differentiation of microbial function through sediment-hosted aquifers and enrichment of novel symbionts in the deep terrestrial subsurface.</title>
        <authorList>
            <person name="Probst A.J."/>
            <person name="Ladd B."/>
            <person name="Jarett J.K."/>
            <person name="Geller-Mcgrath D.E."/>
            <person name="Sieber C.M."/>
            <person name="Emerson J.B."/>
            <person name="Anantharaman K."/>
            <person name="Thomas B.C."/>
            <person name="Malmstrom R."/>
            <person name="Stieglmeier M."/>
            <person name="Klingl A."/>
            <person name="Woyke T."/>
            <person name="Ryan C.M."/>
            <person name="Banfield J.F."/>
        </authorList>
    </citation>
    <scope>NUCLEOTIDE SEQUENCE [LARGE SCALE GENOMIC DNA]</scope>
    <source>
        <strain evidence="2">CG22_combo_CG10-13_8_21_14_all_47_17</strain>
    </source>
</reference>
<evidence type="ECO:0000256" key="1">
    <source>
        <dbReference type="SAM" id="MobiDB-lite"/>
    </source>
</evidence>
<feature type="region of interest" description="Disordered" evidence="1">
    <location>
        <begin position="48"/>
        <end position="73"/>
    </location>
</feature>